<dbReference type="EMBL" id="LLXE01000360">
    <property type="protein sequence ID" value="KUM57493.1"/>
    <property type="molecule type" value="Genomic_DNA"/>
</dbReference>
<keyword evidence="3" id="KW-1185">Reference proteome</keyword>
<evidence type="ECO:0000313" key="2">
    <source>
        <dbReference type="EMBL" id="KUM57493.1"/>
    </source>
</evidence>
<feature type="transmembrane region" description="Helical" evidence="1">
    <location>
        <begin position="7"/>
        <end position="29"/>
    </location>
</feature>
<protein>
    <submittedName>
        <fullName evidence="2">Uncharacterized protein</fullName>
    </submittedName>
</protein>
<keyword evidence="1" id="KW-0812">Transmembrane</keyword>
<organism evidence="2 3">
    <name type="scientific">Penicillium freii</name>
    <dbReference type="NCBI Taxonomy" id="48697"/>
    <lineage>
        <taxon>Eukaryota</taxon>
        <taxon>Fungi</taxon>
        <taxon>Dikarya</taxon>
        <taxon>Ascomycota</taxon>
        <taxon>Pezizomycotina</taxon>
        <taxon>Eurotiomycetes</taxon>
        <taxon>Eurotiomycetidae</taxon>
        <taxon>Eurotiales</taxon>
        <taxon>Aspergillaceae</taxon>
        <taxon>Penicillium</taxon>
    </lineage>
</organism>
<reference evidence="2 3" key="1">
    <citation type="submission" date="2015-10" db="EMBL/GenBank/DDBJ databases">
        <title>Genome sequencing of Penicillium freii.</title>
        <authorList>
            <person name="Nguyen H.D."/>
            <person name="Visagie C.M."/>
            <person name="Seifert K.A."/>
        </authorList>
    </citation>
    <scope>NUCLEOTIDE SEQUENCE [LARGE SCALE GENOMIC DNA]</scope>
    <source>
        <strain evidence="2 3">DAOM 242723</strain>
    </source>
</reference>
<keyword evidence="1" id="KW-1133">Transmembrane helix</keyword>
<keyword evidence="1" id="KW-0472">Membrane</keyword>
<dbReference type="Proteomes" id="UP000055045">
    <property type="component" value="Unassembled WGS sequence"/>
</dbReference>
<name>A0A101MBK9_PENFR</name>
<comment type="caution">
    <text evidence="2">The sequence shown here is derived from an EMBL/GenBank/DDBJ whole genome shotgun (WGS) entry which is preliminary data.</text>
</comment>
<evidence type="ECO:0000313" key="3">
    <source>
        <dbReference type="Proteomes" id="UP000055045"/>
    </source>
</evidence>
<sequence>MIREDACVSWIGILLILSFFLSFFFLMIWKSVYCCTCGKAPHATMGTTIYNNIWPTDKAVLAVENENCEQIF</sequence>
<dbReference type="AlphaFoldDB" id="A0A101MBK9"/>
<proteinExistence type="predicted"/>
<accession>A0A101MBK9</accession>
<gene>
    <name evidence="2" type="ORF">ACN42_g9694</name>
</gene>
<evidence type="ECO:0000256" key="1">
    <source>
        <dbReference type="SAM" id="Phobius"/>
    </source>
</evidence>